<evidence type="ECO:0000256" key="2">
    <source>
        <dbReference type="ARBA" id="ARBA00023015"/>
    </source>
</evidence>
<evidence type="ECO:0000259" key="5">
    <source>
        <dbReference type="PROSITE" id="PS50931"/>
    </source>
</evidence>
<dbReference type="InterPro" id="IPR000847">
    <property type="entry name" value="LysR_HTH_N"/>
</dbReference>
<dbReference type="InterPro" id="IPR036388">
    <property type="entry name" value="WH-like_DNA-bd_sf"/>
</dbReference>
<keyword evidence="3" id="KW-0238">DNA-binding</keyword>
<sequence length="337" mass="37729">MRFDRLDLNLLVALDALLSERSVSLAADRICLSQSATSSALGRLREYFADDLLVQKGRQMVLTARAEGLVDPVRAVLEQIRSTIAVPPPFDPATSDRSIRIMASDYITEVLLASAMTDLQREAPGMRFEIQSLTEVLLESLERGAVDLLVTIDYAISADHPSQILFEDDYVVVGWNGNPAMARQMTKELYFELGHVTARFGRARVSAFEDWFVRRQKRQRRIEIVTHSFLSMPGLVIGSNRIATMHRRLATRMADYLPLTLHEVPMDIPPIREAIQWHISSNNDPAIRWVVERIVAGAQAPAVPVRDDGILSLDEARIARQELAAQFLSDSTPKGRG</sequence>
<dbReference type="EMBL" id="AP018818">
    <property type="protein sequence ID" value="BBF71821.1"/>
    <property type="molecule type" value="Genomic_DNA"/>
</dbReference>
<dbReference type="PROSITE" id="PS50931">
    <property type="entry name" value="HTH_LYSR"/>
    <property type="match status" value="1"/>
</dbReference>
<reference evidence="6" key="1">
    <citation type="submission" date="2018-07" db="EMBL/GenBank/DDBJ databases">
        <title>Complete genome sequence of Sphingomonas bisphenolicum strain AO1, a bisphenol A degradative bacterium isolated from Japanese farm field.</title>
        <authorList>
            <person name="Murakami M."/>
            <person name="Koh M."/>
            <person name="Koba S."/>
            <person name="Matsumura Y."/>
        </authorList>
    </citation>
    <scope>NUCLEOTIDE SEQUENCE</scope>
    <source>
        <strain evidence="6">AO1</strain>
    </source>
</reference>
<dbReference type="InterPro" id="IPR005119">
    <property type="entry name" value="LysR_subst-bd"/>
</dbReference>
<dbReference type="InterPro" id="IPR036390">
    <property type="entry name" value="WH_DNA-bd_sf"/>
</dbReference>
<keyword evidence="4" id="KW-0804">Transcription</keyword>
<dbReference type="Gene3D" id="1.10.10.10">
    <property type="entry name" value="Winged helix-like DNA-binding domain superfamily/Winged helix DNA-binding domain"/>
    <property type="match status" value="1"/>
</dbReference>
<evidence type="ECO:0000256" key="1">
    <source>
        <dbReference type="ARBA" id="ARBA00009437"/>
    </source>
</evidence>
<organism evidence="6 7">
    <name type="scientific">Sphingomonas bisphenolicum</name>
    <dbReference type="NCBI Taxonomy" id="296544"/>
    <lineage>
        <taxon>Bacteria</taxon>
        <taxon>Pseudomonadati</taxon>
        <taxon>Pseudomonadota</taxon>
        <taxon>Alphaproteobacteria</taxon>
        <taxon>Sphingomonadales</taxon>
        <taxon>Sphingomonadaceae</taxon>
        <taxon>Sphingomonas</taxon>
    </lineage>
</organism>
<evidence type="ECO:0000313" key="7">
    <source>
        <dbReference type="Proteomes" id="UP001059971"/>
    </source>
</evidence>
<dbReference type="Gene3D" id="3.40.190.10">
    <property type="entry name" value="Periplasmic binding protein-like II"/>
    <property type="match status" value="2"/>
</dbReference>
<dbReference type="CDD" id="cd08462">
    <property type="entry name" value="PBP2_NodD"/>
    <property type="match status" value="1"/>
</dbReference>
<dbReference type="Proteomes" id="UP001059971">
    <property type="component" value="Chromosome 2"/>
</dbReference>
<gene>
    <name evidence="6" type="ORF">SBA_ch2_3540</name>
</gene>
<accession>A0ABM7GA14</accession>
<proteinExistence type="inferred from homology"/>
<dbReference type="SUPFAM" id="SSF46785">
    <property type="entry name" value="Winged helix' DNA-binding domain"/>
    <property type="match status" value="1"/>
</dbReference>
<dbReference type="Pfam" id="PF00126">
    <property type="entry name" value="HTH_1"/>
    <property type="match status" value="1"/>
</dbReference>
<dbReference type="InterPro" id="IPR037416">
    <property type="entry name" value="NodD_PBP2"/>
</dbReference>
<feature type="domain" description="HTH lysR-type" evidence="5">
    <location>
        <begin position="6"/>
        <end position="63"/>
    </location>
</feature>
<keyword evidence="2" id="KW-0805">Transcription regulation</keyword>
<dbReference type="InterPro" id="IPR050389">
    <property type="entry name" value="LysR-type_TF"/>
</dbReference>
<keyword evidence="7" id="KW-1185">Reference proteome</keyword>
<protein>
    <submittedName>
        <fullName evidence="6">LysR family transcriptional regulator</fullName>
    </submittedName>
</protein>
<name>A0ABM7GA14_9SPHN</name>
<evidence type="ECO:0000256" key="4">
    <source>
        <dbReference type="ARBA" id="ARBA00023163"/>
    </source>
</evidence>
<evidence type="ECO:0000313" key="6">
    <source>
        <dbReference type="EMBL" id="BBF71821.1"/>
    </source>
</evidence>
<dbReference type="SUPFAM" id="SSF53850">
    <property type="entry name" value="Periplasmic binding protein-like II"/>
    <property type="match status" value="1"/>
</dbReference>
<dbReference type="RefSeq" id="WP_261937432.1">
    <property type="nucleotide sequence ID" value="NZ_AP018818.1"/>
</dbReference>
<comment type="similarity">
    <text evidence="1">Belongs to the LysR transcriptional regulatory family.</text>
</comment>
<evidence type="ECO:0000256" key="3">
    <source>
        <dbReference type="ARBA" id="ARBA00023125"/>
    </source>
</evidence>
<dbReference type="PANTHER" id="PTHR30118">
    <property type="entry name" value="HTH-TYPE TRANSCRIPTIONAL REGULATOR LEUO-RELATED"/>
    <property type="match status" value="1"/>
</dbReference>
<dbReference type="PANTHER" id="PTHR30118:SF6">
    <property type="entry name" value="HTH-TYPE TRANSCRIPTIONAL REGULATOR LEUO"/>
    <property type="match status" value="1"/>
</dbReference>
<dbReference type="Pfam" id="PF03466">
    <property type="entry name" value="LysR_substrate"/>
    <property type="match status" value="1"/>
</dbReference>